<dbReference type="AlphaFoldDB" id="A0A1X7TKZ8"/>
<organism evidence="1">
    <name type="scientific">Amphimedon queenslandica</name>
    <name type="common">Sponge</name>
    <dbReference type="NCBI Taxonomy" id="400682"/>
    <lineage>
        <taxon>Eukaryota</taxon>
        <taxon>Metazoa</taxon>
        <taxon>Porifera</taxon>
        <taxon>Demospongiae</taxon>
        <taxon>Heteroscleromorpha</taxon>
        <taxon>Haplosclerida</taxon>
        <taxon>Niphatidae</taxon>
        <taxon>Amphimedon</taxon>
    </lineage>
</organism>
<reference evidence="1" key="1">
    <citation type="submission" date="2017-05" db="UniProtKB">
        <authorList>
            <consortium name="EnsemblMetazoa"/>
        </authorList>
    </citation>
    <scope>IDENTIFICATION</scope>
</reference>
<evidence type="ECO:0000313" key="1">
    <source>
        <dbReference type="EnsemblMetazoa" id="Aqu2.1.15443_001"/>
    </source>
</evidence>
<dbReference type="InParanoid" id="A0A1X7TKZ8"/>
<proteinExistence type="predicted"/>
<protein>
    <submittedName>
        <fullName evidence="1">Uncharacterized protein</fullName>
    </submittedName>
</protein>
<accession>A0A1X7TKZ8</accession>
<dbReference type="EnsemblMetazoa" id="Aqu2.1.15443_001">
    <property type="protein sequence ID" value="Aqu2.1.15443_001"/>
    <property type="gene ID" value="Aqu2.1.15443"/>
</dbReference>
<sequence>MLSVELLEGVVAPVITDELLEAVDPVEVADTVLGGIVADELLGGVLVIKEVLLGAEVVTDVGVVSVMDKLLEGVLVIIEVLLGAEVVTDVGVVSVMDKLLEGVLVIIEVLLKAEVATDVEVILGGVSVVTDELGVAVTSTDEVLLRVMDTTVDDNMVLSVVLIVAAVSAVEVIITKVVLMTGLVLVDEVTLDATETTYVKLQ</sequence>
<name>A0A1X7TKZ8_AMPQE</name>